<dbReference type="AlphaFoldDB" id="A0AAU9H5T3"/>
<dbReference type="InterPro" id="IPR009057">
    <property type="entry name" value="Homeodomain-like_sf"/>
</dbReference>
<protein>
    <recommendedName>
        <fullName evidence="4">Transposase</fullName>
    </recommendedName>
</protein>
<sequence length="62" mass="7416">MLPNWIAQYKKNGYTLLEKRGGRVPKMGRKPKKKPEEMTELERLQAENEYLRAENTILKKLR</sequence>
<dbReference type="SUPFAM" id="SSF46689">
    <property type="entry name" value="Homeodomain-like"/>
    <property type="match status" value="1"/>
</dbReference>
<accession>A0AAU9H5T3</accession>
<gene>
    <name evidence="2" type="ORF">STHERMO_0244</name>
</gene>
<feature type="coiled-coil region" evidence="1">
    <location>
        <begin position="34"/>
        <end position="61"/>
    </location>
</feature>
<evidence type="ECO:0000256" key="1">
    <source>
        <dbReference type="SAM" id="Coils"/>
    </source>
</evidence>
<name>A0AAU9H5T3_STRTR</name>
<evidence type="ECO:0000313" key="3">
    <source>
        <dbReference type="Proteomes" id="UP000509120"/>
    </source>
</evidence>
<proteinExistence type="predicted"/>
<evidence type="ECO:0000313" key="2">
    <source>
        <dbReference type="EMBL" id="CAD0154035.1"/>
    </source>
</evidence>
<organism evidence="2 3">
    <name type="scientific">Streptococcus thermophilus</name>
    <dbReference type="NCBI Taxonomy" id="1308"/>
    <lineage>
        <taxon>Bacteria</taxon>
        <taxon>Bacillati</taxon>
        <taxon>Bacillota</taxon>
        <taxon>Bacilli</taxon>
        <taxon>Lactobacillales</taxon>
        <taxon>Streptococcaceae</taxon>
        <taxon>Streptococcus</taxon>
    </lineage>
</organism>
<evidence type="ECO:0008006" key="4">
    <source>
        <dbReference type="Google" id="ProtNLM"/>
    </source>
</evidence>
<keyword evidence="1" id="KW-0175">Coiled coil</keyword>
<dbReference type="EMBL" id="LR822030">
    <property type="protein sequence ID" value="CAD0154035.1"/>
    <property type="molecule type" value="Genomic_DNA"/>
</dbReference>
<reference evidence="2 3" key="1">
    <citation type="submission" date="2020-06" db="EMBL/GenBank/DDBJ databases">
        <authorList>
            <person name="Chuat V."/>
        </authorList>
    </citation>
    <scope>NUCLEOTIDE SEQUENCE [LARGE SCALE GENOMIC DNA]</scope>
    <source>
        <strain evidence="2">STH_CIRM_1046</strain>
    </source>
</reference>
<dbReference type="Proteomes" id="UP000509120">
    <property type="component" value="Chromosome"/>
</dbReference>